<dbReference type="Proteomes" id="UP000027265">
    <property type="component" value="Unassembled WGS sequence"/>
</dbReference>
<evidence type="ECO:0000313" key="2">
    <source>
        <dbReference type="Proteomes" id="UP000027265"/>
    </source>
</evidence>
<name>A0A067P5D1_9AGAM</name>
<sequence length="69" mass="7913">DAGTGMWVVEPEFVDGERPVDLIHVDSIVHACHLIGEYGHTRVPLTFRFQDSLDAFRTFYVSRYGDYHA</sequence>
<dbReference type="EMBL" id="KL197769">
    <property type="protein sequence ID" value="KDQ49949.1"/>
    <property type="molecule type" value="Genomic_DNA"/>
</dbReference>
<gene>
    <name evidence="1" type="ORF">JAAARDRAFT_115233</name>
</gene>
<organism evidence="1 2">
    <name type="scientific">Jaapia argillacea MUCL 33604</name>
    <dbReference type="NCBI Taxonomy" id="933084"/>
    <lineage>
        <taxon>Eukaryota</taxon>
        <taxon>Fungi</taxon>
        <taxon>Dikarya</taxon>
        <taxon>Basidiomycota</taxon>
        <taxon>Agaricomycotina</taxon>
        <taxon>Agaricomycetes</taxon>
        <taxon>Agaricomycetidae</taxon>
        <taxon>Jaapiales</taxon>
        <taxon>Jaapiaceae</taxon>
        <taxon>Jaapia</taxon>
    </lineage>
</organism>
<feature type="non-terminal residue" evidence="1">
    <location>
        <position position="1"/>
    </location>
</feature>
<protein>
    <submittedName>
        <fullName evidence="1">Uncharacterized protein</fullName>
    </submittedName>
</protein>
<reference evidence="2" key="1">
    <citation type="journal article" date="2014" name="Proc. Natl. Acad. Sci. U.S.A.">
        <title>Extensive sampling of basidiomycete genomes demonstrates inadequacy of the white-rot/brown-rot paradigm for wood decay fungi.</title>
        <authorList>
            <person name="Riley R."/>
            <person name="Salamov A.A."/>
            <person name="Brown D.W."/>
            <person name="Nagy L.G."/>
            <person name="Floudas D."/>
            <person name="Held B.W."/>
            <person name="Levasseur A."/>
            <person name="Lombard V."/>
            <person name="Morin E."/>
            <person name="Otillar R."/>
            <person name="Lindquist E.A."/>
            <person name="Sun H."/>
            <person name="LaButti K.M."/>
            <person name="Schmutz J."/>
            <person name="Jabbour D."/>
            <person name="Luo H."/>
            <person name="Baker S.E."/>
            <person name="Pisabarro A.G."/>
            <person name="Walton J.D."/>
            <person name="Blanchette R.A."/>
            <person name="Henrissat B."/>
            <person name="Martin F."/>
            <person name="Cullen D."/>
            <person name="Hibbett D.S."/>
            <person name="Grigoriev I.V."/>
        </authorList>
    </citation>
    <scope>NUCLEOTIDE SEQUENCE [LARGE SCALE GENOMIC DNA]</scope>
    <source>
        <strain evidence="2">MUCL 33604</strain>
    </source>
</reference>
<evidence type="ECO:0000313" key="1">
    <source>
        <dbReference type="EMBL" id="KDQ49949.1"/>
    </source>
</evidence>
<dbReference type="OrthoDB" id="3187773at2759"/>
<accession>A0A067P5D1</accession>
<keyword evidence="2" id="KW-1185">Reference proteome</keyword>
<dbReference type="InParanoid" id="A0A067P5D1"/>
<dbReference type="HOGENOM" id="CLU_006344_16_2_1"/>
<dbReference type="AlphaFoldDB" id="A0A067P5D1"/>
<feature type="non-terminal residue" evidence="1">
    <location>
        <position position="69"/>
    </location>
</feature>
<proteinExistence type="predicted"/>